<protein>
    <submittedName>
        <fullName evidence="1">14077_t:CDS:1</fullName>
    </submittedName>
</protein>
<feature type="non-terminal residue" evidence="1">
    <location>
        <position position="200"/>
    </location>
</feature>
<sequence length="200" mass="22577">CVEYNAVTRTPNVKMQITVLYSSQSVRFQKYLGPSGSNIKLGNTYFISGLIKFSTSGKMMLEATDVDYLKTLNMNYNVSESSSSTGPSTRTIIDIIADDVESVTAQKQEEHMDSLVKYDTTATRKSSENLSEIINADAKSNPSHGRKKFGQMNYVDLDTEEDKKEILSEHEDKVTDLNEEANSQEENKESEDHQPKKRKR</sequence>
<evidence type="ECO:0000313" key="2">
    <source>
        <dbReference type="Proteomes" id="UP000789702"/>
    </source>
</evidence>
<reference evidence="1" key="1">
    <citation type="submission" date="2021-06" db="EMBL/GenBank/DDBJ databases">
        <authorList>
            <person name="Kallberg Y."/>
            <person name="Tangrot J."/>
            <person name="Rosling A."/>
        </authorList>
    </citation>
    <scope>NUCLEOTIDE SEQUENCE</scope>
    <source>
        <strain evidence="1">IL203A</strain>
    </source>
</reference>
<organism evidence="1 2">
    <name type="scientific">Dentiscutata heterogama</name>
    <dbReference type="NCBI Taxonomy" id="1316150"/>
    <lineage>
        <taxon>Eukaryota</taxon>
        <taxon>Fungi</taxon>
        <taxon>Fungi incertae sedis</taxon>
        <taxon>Mucoromycota</taxon>
        <taxon>Glomeromycotina</taxon>
        <taxon>Glomeromycetes</taxon>
        <taxon>Diversisporales</taxon>
        <taxon>Gigasporaceae</taxon>
        <taxon>Dentiscutata</taxon>
    </lineage>
</organism>
<accession>A0ACA9PEH1</accession>
<feature type="non-terminal residue" evidence="1">
    <location>
        <position position="1"/>
    </location>
</feature>
<dbReference type="Proteomes" id="UP000789702">
    <property type="component" value="Unassembled WGS sequence"/>
</dbReference>
<keyword evidence="2" id="KW-1185">Reference proteome</keyword>
<evidence type="ECO:0000313" key="1">
    <source>
        <dbReference type="EMBL" id="CAG8699650.1"/>
    </source>
</evidence>
<dbReference type="EMBL" id="CAJVPU010026369">
    <property type="protein sequence ID" value="CAG8699650.1"/>
    <property type="molecule type" value="Genomic_DNA"/>
</dbReference>
<name>A0ACA9PEH1_9GLOM</name>
<comment type="caution">
    <text evidence="1">The sequence shown here is derived from an EMBL/GenBank/DDBJ whole genome shotgun (WGS) entry which is preliminary data.</text>
</comment>
<gene>
    <name evidence="1" type="ORF">DHETER_LOCUS11687</name>
</gene>
<proteinExistence type="predicted"/>